<dbReference type="SUPFAM" id="SSF56112">
    <property type="entry name" value="Protein kinase-like (PK-like)"/>
    <property type="match status" value="1"/>
</dbReference>
<gene>
    <name evidence="4" type="primary">LOC115938628</name>
</gene>
<feature type="region of interest" description="Disordered" evidence="1">
    <location>
        <begin position="69"/>
        <end position="96"/>
    </location>
</feature>
<proteinExistence type="predicted"/>
<dbReference type="Gene3D" id="1.10.510.10">
    <property type="entry name" value="Transferase(Phosphotransferase) domain 1"/>
    <property type="match status" value="1"/>
</dbReference>
<dbReference type="InterPro" id="IPR011009">
    <property type="entry name" value="Kinase-like_dom_sf"/>
</dbReference>
<organism evidence="3 4">
    <name type="scientific">Leptonychotes weddellii</name>
    <name type="common">Weddell seal</name>
    <name type="synonym">Otaria weddellii</name>
    <dbReference type="NCBI Taxonomy" id="9713"/>
    <lineage>
        <taxon>Eukaryota</taxon>
        <taxon>Metazoa</taxon>
        <taxon>Chordata</taxon>
        <taxon>Craniata</taxon>
        <taxon>Vertebrata</taxon>
        <taxon>Euteleostomi</taxon>
        <taxon>Mammalia</taxon>
        <taxon>Eutheria</taxon>
        <taxon>Laurasiatheria</taxon>
        <taxon>Carnivora</taxon>
        <taxon>Caniformia</taxon>
        <taxon>Pinnipedia</taxon>
        <taxon>Phocidae</taxon>
        <taxon>Monachinae</taxon>
        <taxon>Lobodontini</taxon>
        <taxon>Leptonychotes</taxon>
    </lineage>
</organism>
<evidence type="ECO:0000313" key="3">
    <source>
        <dbReference type="Proteomes" id="UP000245341"/>
    </source>
</evidence>
<sequence>MGIVHRDLKPENLLYYSQDEESKIMISDFGLSKMEGKGDVMSTACGTPGYVGSVATLLFMMKMIPSSLNRSSRQNMSSTPPTGMTSPTLQKTSSGI</sequence>
<dbReference type="Pfam" id="PF00069">
    <property type="entry name" value="Pkinase"/>
    <property type="match status" value="1"/>
</dbReference>
<dbReference type="KEGG" id="lww:115938628"/>
<dbReference type="PROSITE" id="PS00108">
    <property type="entry name" value="PROTEIN_KINASE_ST"/>
    <property type="match status" value="1"/>
</dbReference>
<accession>A0A7F8QDP4</accession>
<dbReference type="PANTHER" id="PTHR24347">
    <property type="entry name" value="SERINE/THREONINE-PROTEIN KINASE"/>
    <property type="match status" value="1"/>
</dbReference>
<evidence type="ECO:0000259" key="2">
    <source>
        <dbReference type="PROSITE" id="PS50011"/>
    </source>
</evidence>
<reference evidence="4" key="1">
    <citation type="submission" date="2025-08" db="UniProtKB">
        <authorList>
            <consortium name="RefSeq"/>
        </authorList>
    </citation>
    <scope>IDENTIFICATION</scope>
    <source>
        <tissue evidence="4">Liver</tissue>
    </source>
</reference>
<dbReference type="RefSeq" id="XP_030878373.1">
    <property type="nucleotide sequence ID" value="XM_031022513.1"/>
</dbReference>
<keyword evidence="3" id="KW-1185">Reference proteome</keyword>
<dbReference type="InterPro" id="IPR008271">
    <property type="entry name" value="Ser/Thr_kinase_AS"/>
</dbReference>
<dbReference type="Proteomes" id="UP000245341">
    <property type="component" value="Unplaced"/>
</dbReference>
<dbReference type="GO" id="GO:0005524">
    <property type="term" value="F:ATP binding"/>
    <property type="evidence" value="ECO:0007669"/>
    <property type="project" value="InterPro"/>
</dbReference>
<feature type="compositionally biased region" description="Low complexity" evidence="1">
    <location>
        <begin position="76"/>
        <end position="88"/>
    </location>
</feature>
<evidence type="ECO:0000256" key="1">
    <source>
        <dbReference type="SAM" id="MobiDB-lite"/>
    </source>
</evidence>
<feature type="domain" description="Protein kinase" evidence="2">
    <location>
        <begin position="1"/>
        <end position="96"/>
    </location>
</feature>
<dbReference type="GeneID" id="115938628"/>
<protein>
    <submittedName>
        <fullName evidence="4">Calcium/calmodulin-dependent protein kinase type 1D-like</fullName>
    </submittedName>
</protein>
<dbReference type="PROSITE" id="PS50011">
    <property type="entry name" value="PROTEIN_KINASE_DOM"/>
    <property type="match status" value="1"/>
</dbReference>
<dbReference type="AlphaFoldDB" id="A0A7F8QDP4"/>
<dbReference type="GO" id="GO:0004672">
    <property type="term" value="F:protein kinase activity"/>
    <property type="evidence" value="ECO:0007669"/>
    <property type="project" value="InterPro"/>
</dbReference>
<dbReference type="InterPro" id="IPR000719">
    <property type="entry name" value="Prot_kinase_dom"/>
</dbReference>
<name>A0A7F8QDP4_LEPWE</name>
<dbReference type="OrthoDB" id="40902at2759"/>
<evidence type="ECO:0000313" key="4">
    <source>
        <dbReference type="RefSeq" id="XP_030878373.1"/>
    </source>
</evidence>